<gene>
    <name evidence="1" type="primary">ORF137135</name>
</gene>
<sequence>MIQDGMDGFSTTAAKFVAYEEDKFQMYFKVKMFCSGQATGSAVRTSLSKSDVTSVYSFFAELYHKITQATHCMMIISANILHSPAFKSSC</sequence>
<reference evidence="1" key="1">
    <citation type="submission" date="2014-12" db="EMBL/GenBank/DDBJ databases">
        <title>Insight into the proteome of Arion vulgaris.</title>
        <authorList>
            <person name="Aradska J."/>
            <person name="Bulat T."/>
            <person name="Smidak R."/>
            <person name="Sarate P."/>
            <person name="Gangsoo J."/>
            <person name="Sialana F."/>
            <person name="Bilban M."/>
            <person name="Lubec G."/>
        </authorList>
    </citation>
    <scope>NUCLEOTIDE SEQUENCE</scope>
    <source>
        <tissue evidence="1">Skin</tissue>
    </source>
</reference>
<dbReference type="EMBL" id="HACG01036589">
    <property type="protein sequence ID" value="CEK83454.1"/>
    <property type="molecule type" value="Transcribed_RNA"/>
</dbReference>
<organism evidence="1">
    <name type="scientific">Arion vulgaris</name>
    <dbReference type="NCBI Taxonomy" id="1028688"/>
    <lineage>
        <taxon>Eukaryota</taxon>
        <taxon>Metazoa</taxon>
        <taxon>Spiralia</taxon>
        <taxon>Lophotrochozoa</taxon>
        <taxon>Mollusca</taxon>
        <taxon>Gastropoda</taxon>
        <taxon>Heterobranchia</taxon>
        <taxon>Euthyneura</taxon>
        <taxon>Panpulmonata</taxon>
        <taxon>Eupulmonata</taxon>
        <taxon>Stylommatophora</taxon>
        <taxon>Helicina</taxon>
        <taxon>Arionoidea</taxon>
        <taxon>Arionidae</taxon>
        <taxon>Arion</taxon>
    </lineage>
</organism>
<proteinExistence type="predicted"/>
<accession>A0A0B7AR27</accession>
<protein>
    <submittedName>
        <fullName evidence="1">Uncharacterized protein</fullName>
    </submittedName>
</protein>
<name>A0A0B7AR27_9EUPU</name>
<dbReference type="AlphaFoldDB" id="A0A0B7AR27"/>
<evidence type="ECO:0000313" key="1">
    <source>
        <dbReference type="EMBL" id="CEK83454.1"/>
    </source>
</evidence>